<dbReference type="Proteomes" id="UP000838412">
    <property type="component" value="Chromosome 17"/>
</dbReference>
<feature type="compositionally biased region" description="Polar residues" evidence="2">
    <location>
        <begin position="434"/>
        <end position="443"/>
    </location>
</feature>
<comment type="caution">
    <text evidence="1">Lacks conserved residue(s) required for the propagation of feature annotation.</text>
</comment>
<feature type="compositionally biased region" description="Polar residues" evidence="2">
    <location>
        <begin position="461"/>
        <end position="471"/>
    </location>
</feature>
<accession>A0A8J9Z7R7</accession>
<gene>
    <name evidence="6" type="primary">IMPG2</name>
    <name evidence="6" type="ORF">BLAG_LOCUS10009</name>
</gene>
<feature type="transmembrane region" description="Helical" evidence="3">
    <location>
        <begin position="343"/>
        <end position="368"/>
    </location>
</feature>
<feature type="region of interest" description="Disordered" evidence="2">
    <location>
        <begin position="1"/>
        <end position="149"/>
    </location>
</feature>
<keyword evidence="3" id="KW-0812">Transmembrane</keyword>
<keyword evidence="3" id="KW-1133">Transmembrane helix</keyword>
<evidence type="ECO:0000256" key="2">
    <source>
        <dbReference type="SAM" id="MobiDB-lite"/>
    </source>
</evidence>
<dbReference type="PANTHER" id="PTHR15381">
    <property type="entry name" value="CHONDROITIN SULFATE PROTEOGLYCAN 5 -RELATED"/>
    <property type="match status" value="1"/>
</dbReference>
<feature type="region of interest" description="Disordered" evidence="2">
    <location>
        <begin position="424"/>
        <end position="471"/>
    </location>
</feature>
<dbReference type="AlphaFoldDB" id="A0A8J9Z7R7"/>
<evidence type="ECO:0000313" key="6">
    <source>
        <dbReference type="EMBL" id="CAH1248703.1"/>
    </source>
</evidence>
<dbReference type="Gene3D" id="2.10.25.10">
    <property type="entry name" value="Laminin"/>
    <property type="match status" value="1"/>
</dbReference>
<evidence type="ECO:0000259" key="5">
    <source>
        <dbReference type="PROSITE" id="PS50026"/>
    </source>
</evidence>
<sequence>MTGTSEVPSSPITGTSEAPVSPMTESSQTSSSTMTGTSQAPPSPMTGTSQAPLSPMTESSQTPSSPITGTSEAPLSPMTRTSQAPSSTMTGTSAMIGTSPAQTTAMTGTSQVETAAMTETSQAPISTGVGMITMPSEKPATTKVPVTEKPGKPEKILAFSLSLNGDATGLNDTTSIAYKSLEQSCLTALRPVYDTQRGFKQIRILGFQSGSIIVRHLVIFDSEDAATNDEIMSAVENTVLNGNFSIAGYGVLPDSFASITLTTEEIAELGVDGLCTAGCGADALCNLTTIYGVLVAQCVCADDYCKNGGQCEVIPEQGPKCSCAATPFGYYGGARCEVYASQIAVIGVGAGVGGALLLIIIILVACLCCSRRISKDDIESLGKNIYAHPNEYGQQNSDSPQNNLARASRLTGSEFNYLKGELTTFQEGDEHNPNRQWNPTMENVPTKREFKLPRPKVSSGEWDQNRSSAQY</sequence>
<evidence type="ECO:0000313" key="7">
    <source>
        <dbReference type="Proteomes" id="UP000838412"/>
    </source>
</evidence>
<evidence type="ECO:0000259" key="4">
    <source>
        <dbReference type="PROSITE" id="PS50024"/>
    </source>
</evidence>
<feature type="domain" description="EGF-like" evidence="5">
    <location>
        <begin position="299"/>
        <end position="337"/>
    </location>
</feature>
<protein>
    <submittedName>
        <fullName evidence="6">IMPG2 protein</fullName>
    </submittedName>
</protein>
<dbReference type="EMBL" id="OV696702">
    <property type="protein sequence ID" value="CAH1248703.1"/>
    <property type="molecule type" value="Genomic_DNA"/>
</dbReference>
<feature type="compositionally biased region" description="Polar residues" evidence="2">
    <location>
        <begin position="1"/>
        <end position="18"/>
    </location>
</feature>
<dbReference type="InterPro" id="IPR000742">
    <property type="entry name" value="EGF"/>
</dbReference>
<name>A0A8J9Z7R7_BRALA</name>
<keyword evidence="7" id="KW-1185">Reference proteome</keyword>
<feature type="compositionally biased region" description="Polar residues" evidence="2">
    <location>
        <begin position="45"/>
        <end position="125"/>
    </location>
</feature>
<keyword evidence="1" id="KW-0245">EGF-like domain</keyword>
<feature type="compositionally biased region" description="Low complexity" evidence="2">
    <location>
        <begin position="21"/>
        <end position="39"/>
    </location>
</feature>
<dbReference type="OrthoDB" id="8960773at2759"/>
<dbReference type="PROSITE" id="PS50026">
    <property type="entry name" value="EGF_3"/>
    <property type="match status" value="1"/>
</dbReference>
<organism evidence="6 7">
    <name type="scientific">Branchiostoma lanceolatum</name>
    <name type="common">Common lancelet</name>
    <name type="synonym">Amphioxus lanceolatum</name>
    <dbReference type="NCBI Taxonomy" id="7740"/>
    <lineage>
        <taxon>Eukaryota</taxon>
        <taxon>Metazoa</taxon>
        <taxon>Chordata</taxon>
        <taxon>Cephalochordata</taxon>
        <taxon>Leptocardii</taxon>
        <taxon>Amphioxiformes</taxon>
        <taxon>Branchiostomatidae</taxon>
        <taxon>Branchiostoma</taxon>
    </lineage>
</organism>
<keyword evidence="3" id="KW-0472">Membrane</keyword>
<feature type="domain" description="SEA" evidence="4">
    <location>
        <begin position="153"/>
        <end position="263"/>
    </location>
</feature>
<dbReference type="Pfam" id="PF01390">
    <property type="entry name" value="SEA"/>
    <property type="match status" value="1"/>
</dbReference>
<dbReference type="PROSITE" id="PS50024">
    <property type="entry name" value="SEA"/>
    <property type="match status" value="1"/>
</dbReference>
<dbReference type="InterPro" id="IPR000082">
    <property type="entry name" value="SEA_dom"/>
</dbReference>
<evidence type="ECO:0000256" key="1">
    <source>
        <dbReference type="PROSITE-ProRule" id="PRU00076"/>
    </source>
</evidence>
<dbReference type="GO" id="GO:0071944">
    <property type="term" value="C:cell periphery"/>
    <property type="evidence" value="ECO:0007669"/>
    <property type="project" value="UniProtKB-ARBA"/>
</dbReference>
<dbReference type="PANTHER" id="PTHR15381:SF1">
    <property type="entry name" value="CHONDROITIN SULFATE PROTEOGLYCAN 5"/>
    <property type="match status" value="1"/>
</dbReference>
<proteinExistence type="predicted"/>
<reference evidence="6" key="1">
    <citation type="submission" date="2022-01" db="EMBL/GenBank/DDBJ databases">
        <authorList>
            <person name="Braso-Vives M."/>
        </authorList>
    </citation>
    <scope>NUCLEOTIDE SEQUENCE</scope>
</reference>
<evidence type="ECO:0000256" key="3">
    <source>
        <dbReference type="SAM" id="Phobius"/>
    </source>
</evidence>